<sequence length="229" mass="23401">MADMKSLLDSLLKGSGDLRQAGSDLGQRAKSTWDQQSTGTQGAVVGGLLGVLMGGRGGLAGLMRVGGAAVAGHVAAKAYADWKAGKDPVAGVTDALEDLRDMVMPPGVAASDDGAERMLKVVVAAAKADGHVTEAERAAIAERMRAAELDPAAQAVIQAELAAPLDLDAVAALARSEEEAVEIYTTSALLVDPNLPADRAYLEGLAARLSLDAGLVRHLDAQARKARAA</sequence>
<dbReference type="RefSeq" id="WP_220664243.1">
    <property type="nucleotide sequence ID" value="NZ_CP069370.1"/>
</dbReference>
<dbReference type="Proteomes" id="UP000826300">
    <property type="component" value="Chromosome"/>
</dbReference>
<keyword evidence="2" id="KW-1185">Reference proteome</keyword>
<name>A0A8G0ZWS9_9RHOB</name>
<dbReference type="EMBL" id="CP069370">
    <property type="protein sequence ID" value="QYZ71643.1"/>
    <property type="molecule type" value="Genomic_DNA"/>
</dbReference>
<dbReference type="KEGG" id="nsm:JO391_09175"/>
<dbReference type="CDD" id="cd07178">
    <property type="entry name" value="terB_like_YebE"/>
    <property type="match status" value="1"/>
</dbReference>
<dbReference type="AlphaFoldDB" id="A0A8G0ZWS9"/>
<dbReference type="InterPro" id="IPR007486">
    <property type="entry name" value="YebE"/>
</dbReference>
<dbReference type="InterPro" id="IPR029024">
    <property type="entry name" value="TerB-like"/>
</dbReference>
<gene>
    <name evidence="1" type="ORF">JO391_09175</name>
</gene>
<organism evidence="1 2">
    <name type="scientific">Neotabrizicola shimadae</name>
    <dbReference type="NCBI Taxonomy" id="2807096"/>
    <lineage>
        <taxon>Bacteria</taxon>
        <taxon>Pseudomonadati</taxon>
        <taxon>Pseudomonadota</taxon>
        <taxon>Alphaproteobacteria</taxon>
        <taxon>Rhodobacterales</taxon>
        <taxon>Paracoccaceae</taxon>
        <taxon>Neotabrizicola</taxon>
    </lineage>
</organism>
<evidence type="ECO:0000313" key="1">
    <source>
        <dbReference type="EMBL" id="QYZ71643.1"/>
    </source>
</evidence>
<protein>
    <submittedName>
        <fullName evidence="1">Tellurite resistance TerB family protein</fullName>
    </submittedName>
</protein>
<dbReference type="SUPFAM" id="SSF158682">
    <property type="entry name" value="TerB-like"/>
    <property type="match status" value="1"/>
</dbReference>
<dbReference type="Pfam" id="PF04391">
    <property type="entry name" value="DUF533"/>
    <property type="match status" value="1"/>
</dbReference>
<accession>A0A8G0ZWS9</accession>
<proteinExistence type="predicted"/>
<evidence type="ECO:0000313" key="2">
    <source>
        <dbReference type="Proteomes" id="UP000826300"/>
    </source>
</evidence>
<dbReference type="Gene3D" id="1.10.3680.10">
    <property type="entry name" value="TerB-like"/>
    <property type="match status" value="1"/>
</dbReference>
<reference evidence="1" key="1">
    <citation type="submission" date="2021-02" db="EMBL/GenBank/DDBJ databases">
        <title>Rhodobacter shimadae sp. nov., an aerobic anoxygenic phototrophic bacterium isolated from a hot spring.</title>
        <authorList>
            <person name="Muramatsu S."/>
            <person name="Haruta S."/>
            <person name="Hirose S."/>
            <person name="Hanada S."/>
        </authorList>
    </citation>
    <scope>NUCLEOTIDE SEQUENCE</scope>
    <source>
        <strain evidence="1">N10</strain>
    </source>
</reference>